<proteinExistence type="inferred from homology"/>
<protein>
    <submittedName>
        <fullName evidence="4">Short chain dehydrogenase</fullName>
    </submittedName>
</protein>
<dbReference type="PANTHER" id="PTHR43477">
    <property type="entry name" value="DIHYDROANTICAPSIN 7-DEHYDROGENASE"/>
    <property type="match status" value="1"/>
</dbReference>
<keyword evidence="3" id="KW-0560">Oxidoreductase</keyword>
<dbReference type="EMBL" id="MU865478">
    <property type="protein sequence ID" value="KAK4222335.1"/>
    <property type="molecule type" value="Genomic_DNA"/>
</dbReference>
<dbReference type="InterPro" id="IPR036291">
    <property type="entry name" value="NAD(P)-bd_dom_sf"/>
</dbReference>
<organism evidence="4 5">
    <name type="scientific">Podospora fimiseda</name>
    <dbReference type="NCBI Taxonomy" id="252190"/>
    <lineage>
        <taxon>Eukaryota</taxon>
        <taxon>Fungi</taxon>
        <taxon>Dikarya</taxon>
        <taxon>Ascomycota</taxon>
        <taxon>Pezizomycotina</taxon>
        <taxon>Sordariomycetes</taxon>
        <taxon>Sordariomycetidae</taxon>
        <taxon>Sordariales</taxon>
        <taxon>Podosporaceae</taxon>
        <taxon>Podospora</taxon>
    </lineage>
</organism>
<gene>
    <name evidence="4" type="ORF">QBC38DRAFT_87236</name>
</gene>
<dbReference type="Pfam" id="PF23441">
    <property type="entry name" value="SDR"/>
    <property type="match status" value="1"/>
</dbReference>
<dbReference type="PANTHER" id="PTHR43477:SF1">
    <property type="entry name" value="DIHYDROANTICAPSIN 7-DEHYDROGENASE"/>
    <property type="match status" value="1"/>
</dbReference>
<dbReference type="Proteomes" id="UP001301958">
    <property type="component" value="Unassembled WGS sequence"/>
</dbReference>
<evidence type="ECO:0000256" key="3">
    <source>
        <dbReference type="ARBA" id="ARBA00023002"/>
    </source>
</evidence>
<dbReference type="AlphaFoldDB" id="A0AAN6YR15"/>
<comment type="caution">
    <text evidence="4">The sequence shown here is derived from an EMBL/GenBank/DDBJ whole genome shotgun (WGS) entry which is preliminary data.</text>
</comment>
<reference evidence="4" key="2">
    <citation type="submission" date="2023-05" db="EMBL/GenBank/DDBJ databases">
        <authorList>
            <consortium name="Lawrence Berkeley National Laboratory"/>
            <person name="Steindorff A."/>
            <person name="Hensen N."/>
            <person name="Bonometti L."/>
            <person name="Westerberg I."/>
            <person name="Brannstrom I.O."/>
            <person name="Guillou S."/>
            <person name="Cros-Aarteil S."/>
            <person name="Calhoun S."/>
            <person name="Haridas S."/>
            <person name="Kuo A."/>
            <person name="Mondo S."/>
            <person name="Pangilinan J."/>
            <person name="Riley R."/>
            <person name="Labutti K."/>
            <person name="Andreopoulos B."/>
            <person name="Lipzen A."/>
            <person name="Chen C."/>
            <person name="Yanf M."/>
            <person name="Daum C."/>
            <person name="Ng V."/>
            <person name="Clum A."/>
            <person name="Ohm R."/>
            <person name="Martin F."/>
            <person name="Silar P."/>
            <person name="Natvig D."/>
            <person name="Lalanne C."/>
            <person name="Gautier V."/>
            <person name="Ament-Velasquez S.L."/>
            <person name="Kruys A."/>
            <person name="Hutchinson M.I."/>
            <person name="Powell A.J."/>
            <person name="Barry K."/>
            <person name="Miller A.N."/>
            <person name="Grigoriev I.V."/>
            <person name="Debuchy R."/>
            <person name="Gladieux P."/>
            <person name="Thoren M.H."/>
            <person name="Johannesson H."/>
        </authorList>
    </citation>
    <scope>NUCLEOTIDE SEQUENCE</scope>
    <source>
        <strain evidence="4">CBS 990.96</strain>
    </source>
</reference>
<dbReference type="CDD" id="cd05233">
    <property type="entry name" value="SDR_c"/>
    <property type="match status" value="1"/>
</dbReference>
<accession>A0AAN6YR15</accession>
<evidence type="ECO:0000256" key="2">
    <source>
        <dbReference type="ARBA" id="ARBA00022857"/>
    </source>
</evidence>
<keyword evidence="5" id="KW-1185">Reference proteome</keyword>
<dbReference type="InterPro" id="IPR057571">
    <property type="entry name" value="SDR_PhqE-like"/>
</dbReference>
<dbReference type="SUPFAM" id="SSF51735">
    <property type="entry name" value="NAD(P)-binding Rossmann-fold domains"/>
    <property type="match status" value="1"/>
</dbReference>
<dbReference type="Gene3D" id="3.40.50.720">
    <property type="entry name" value="NAD(P)-binding Rossmann-like Domain"/>
    <property type="match status" value="1"/>
</dbReference>
<dbReference type="InterPro" id="IPR002347">
    <property type="entry name" value="SDR_fam"/>
</dbReference>
<evidence type="ECO:0000313" key="4">
    <source>
        <dbReference type="EMBL" id="KAK4222335.1"/>
    </source>
</evidence>
<sequence length="256" mass="27089">MAPSTYLKLQNKHILIIGGSSGIGYAVADGSLASKAKVTISSSSQTKIDAAITNLKSHYSSIQGFAFDLSDPSTLETNLESLFKTASQSTHGQINHVVFTAADSLTITDLNTLTPSIIHQASQMRFIAPLIVAKVAAHYLPKTTASSIVFTTGCVAEKPTAGWSLISFFAGGLSSLVKGLAVDLAPVRVNAVRAGYVDTPLWPEDQKKFMKDVLKEKSLIGKFGRVEDVAEAYLWLLKDENVTGSAAGSDGGVLLV</sequence>
<dbReference type="GO" id="GO:0016491">
    <property type="term" value="F:oxidoreductase activity"/>
    <property type="evidence" value="ECO:0007669"/>
    <property type="project" value="UniProtKB-KW"/>
</dbReference>
<dbReference type="InterPro" id="IPR051122">
    <property type="entry name" value="SDR_DHRS6-like"/>
</dbReference>
<dbReference type="PRINTS" id="PR00081">
    <property type="entry name" value="GDHRDH"/>
</dbReference>
<reference evidence="4" key="1">
    <citation type="journal article" date="2023" name="Mol. Phylogenet. Evol.">
        <title>Genome-scale phylogeny and comparative genomics of the fungal order Sordariales.</title>
        <authorList>
            <person name="Hensen N."/>
            <person name="Bonometti L."/>
            <person name="Westerberg I."/>
            <person name="Brannstrom I.O."/>
            <person name="Guillou S."/>
            <person name="Cros-Aarteil S."/>
            <person name="Calhoun S."/>
            <person name="Haridas S."/>
            <person name="Kuo A."/>
            <person name="Mondo S."/>
            <person name="Pangilinan J."/>
            <person name="Riley R."/>
            <person name="LaButti K."/>
            <person name="Andreopoulos B."/>
            <person name="Lipzen A."/>
            <person name="Chen C."/>
            <person name="Yan M."/>
            <person name="Daum C."/>
            <person name="Ng V."/>
            <person name="Clum A."/>
            <person name="Steindorff A."/>
            <person name="Ohm R.A."/>
            <person name="Martin F."/>
            <person name="Silar P."/>
            <person name="Natvig D.O."/>
            <person name="Lalanne C."/>
            <person name="Gautier V."/>
            <person name="Ament-Velasquez S.L."/>
            <person name="Kruys A."/>
            <person name="Hutchinson M.I."/>
            <person name="Powell A.J."/>
            <person name="Barry K."/>
            <person name="Miller A.N."/>
            <person name="Grigoriev I.V."/>
            <person name="Debuchy R."/>
            <person name="Gladieux P."/>
            <person name="Hiltunen Thoren M."/>
            <person name="Johannesson H."/>
        </authorList>
    </citation>
    <scope>NUCLEOTIDE SEQUENCE</scope>
    <source>
        <strain evidence="4">CBS 990.96</strain>
    </source>
</reference>
<comment type="similarity">
    <text evidence="1">Belongs to the short-chain dehydrogenases/reductases (SDR) family.</text>
</comment>
<evidence type="ECO:0000256" key="1">
    <source>
        <dbReference type="ARBA" id="ARBA00006484"/>
    </source>
</evidence>
<keyword evidence="2" id="KW-0521">NADP</keyword>
<evidence type="ECO:0000313" key="5">
    <source>
        <dbReference type="Proteomes" id="UP001301958"/>
    </source>
</evidence>
<name>A0AAN6YR15_9PEZI</name>